<dbReference type="Pfam" id="PF12571">
    <property type="entry name" value="Phage_tail_fib"/>
    <property type="match status" value="1"/>
</dbReference>
<reference evidence="2 3" key="1">
    <citation type="submission" date="2014-04" db="EMBL/GenBank/DDBJ databases">
        <title>Draft genome sequence of Hydrogenovibrio marinus MH-110, a model organism for aerobic H2 metabolism.</title>
        <authorList>
            <person name="Cha H.J."/>
            <person name="Jo B.H."/>
            <person name="Hwang B.H."/>
        </authorList>
    </citation>
    <scope>NUCLEOTIDE SEQUENCE [LARGE SCALE GENOMIC DNA]</scope>
    <source>
        <strain evidence="2 3">MH-110</strain>
    </source>
</reference>
<dbReference type="AlphaFoldDB" id="A0A066ZRF2"/>
<dbReference type="InterPro" id="IPR022225">
    <property type="entry name" value="Phage_tail_fibre_N"/>
</dbReference>
<protein>
    <recommendedName>
        <fullName evidence="1">Phage tail fibre protein N-terminal domain-containing protein</fullName>
    </recommendedName>
</protein>
<evidence type="ECO:0000259" key="1">
    <source>
        <dbReference type="Pfam" id="PF12571"/>
    </source>
</evidence>
<organism evidence="2 3">
    <name type="scientific">Hydrogenovibrio marinus</name>
    <dbReference type="NCBI Taxonomy" id="28885"/>
    <lineage>
        <taxon>Bacteria</taxon>
        <taxon>Pseudomonadati</taxon>
        <taxon>Pseudomonadota</taxon>
        <taxon>Gammaproteobacteria</taxon>
        <taxon>Thiotrichales</taxon>
        <taxon>Piscirickettsiaceae</taxon>
        <taxon>Hydrogenovibrio</taxon>
    </lineage>
</organism>
<dbReference type="STRING" id="28885.EI16_00580"/>
<keyword evidence="3" id="KW-1185">Reference proteome</keyword>
<feature type="domain" description="Phage tail fibre protein N-terminal" evidence="1">
    <location>
        <begin position="4"/>
        <end position="130"/>
    </location>
</feature>
<evidence type="ECO:0000313" key="2">
    <source>
        <dbReference type="EMBL" id="KDN94844.1"/>
    </source>
</evidence>
<proteinExistence type="predicted"/>
<dbReference type="EMBL" id="JMIU01000001">
    <property type="protein sequence ID" value="KDN94844.1"/>
    <property type="molecule type" value="Genomic_DNA"/>
</dbReference>
<name>A0A066ZRF2_HYDMR</name>
<comment type="caution">
    <text evidence="2">The sequence shown here is derived from an EMBL/GenBank/DDBJ whole genome shotgun (WGS) entry which is preliminary data.</text>
</comment>
<gene>
    <name evidence="2" type="ORF">EI16_00580</name>
</gene>
<sequence length="201" mass="20883">MSAISLIITDAGRAEVINADNTGTGPVVLSQIAFGSGTNASDPSQTELQNEFKRLNSISGLAVSADTIHVTVQDLTTDAYSFSEFGVFTDSGTLFAVYSAPSDIMQKSADGTLNMAVDIVLGTLDAKNLTFGDTSFSNPPASETVSGVMKIATQQDASDLSNDTKAMTPLKTKQAIDAANPLSATHKIVTVDTVVAAIKMI</sequence>
<evidence type="ECO:0000313" key="3">
    <source>
        <dbReference type="Proteomes" id="UP000027341"/>
    </source>
</evidence>
<dbReference type="RefSeq" id="WP_051622917.1">
    <property type="nucleotide sequence ID" value="NZ_AP020335.1"/>
</dbReference>
<dbReference type="Proteomes" id="UP000027341">
    <property type="component" value="Unassembled WGS sequence"/>
</dbReference>
<accession>A0A066ZRF2</accession>